<proteinExistence type="predicted"/>
<comment type="caution">
    <text evidence="2">The sequence shown here is derived from an EMBL/GenBank/DDBJ whole genome shotgun (WGS) entry which is preliminary data.</text>
</comment>
<sequence length="85" mass="9649">MTISWTVTPLRFFDFSSPIYHQPESPKKEGERSTGGKEKTPQKSLSERSSLGTNLRVTSNNLWISVVMSSCFNPPIRQRHEGPIK</sequence>
<gene>
    <name evidence="2" type="ORF">T07_14810</name>
</gene>
<evidence type="ECO:0000256" key="1">
    <source>
        <dbReference type="SAM" id="MobiDB-lite"/>
    </source>
</evidence>
<reference evidence="2 3" key="1">
    <citation type="submission" date="2015-01" db="EMBL/GenBank/DDBJ databases">
        <title>Evolution of Trichinella species and genotypes.</title>
        <authorList>
            <person name="Korhonen P.K."/>
            <person name="Edoardo P."/>
            <person name="Giuseppe L.R."/>
            <person name="Gasser R.B."/>
        </authorList>
    </citation>
    <scope>NUCLEOTIDE SEQUENCE [LARGE SCALE GENOMIC DNA]</scope>
    <source>
        <strain evidence="2">ISS37</strain>
    </source>
</reference>
<keyword evidence="3" id="KW-1185">Reference proteome</keyword>
<evidence type="ECO:0000313" key="3">
    <source>
        <dbReference type="Proteomes" id="UP000054630"/>
    </source>
</evidence>
<feature type="compositionally biased region" description="Basic and acidic residues" evidence="1">
    <location>
        <begin position="24"/>
        <end position="41"/>
    </location>
</feature>
<feature type="compositionally biased region" description="Polar residues" evidence="1">
    <location>
        <begin position="42"/>
        <end position="52"/>
    </location>
</feature>
<accession>A0A0V0RMW8</accession>
<dbReference type="EMBL" id="JYDL01000123">
    <property type="protein sequence ID" value="KRX15790.1"/>
    <property type="molecule type" value="Genomic_DNA"/>
</dbReference>
<evidence type="ECO:0000313" key="2">
    <source>
        <dbReference type="EMBL" id="KRX15790.1"/>
    </source>
</evidence>
<feature type="region of interest" description="Disordered" evidence="1">
    <location>
        <begin position="17"/>
        <end position="52"/>
    </location>
</feature>
<name>A0A0V0RMW8_9BILA</name>
<protein>
    <submittedName>
        <fullName evidence="2">Uncharacterized protein</fullName>
    </submittedName>
</protein>
<organism evidence="2 3">
    <name type="scientific">Trichinella nelsoni</name>
    <dbReference type="NCBI Taxonomy" id="6336"/>
    <lineage>
        <taxon>Eukaryota</taxon>
        <taxon>Metazoa</taxon>
        <taxon>Ecdysozoa</taxon>
        <taxon>Nematoda</taxon>
        <taxon>Enoplea</taxon>
        <taxon>Dorylaimia</taxon>
        <taxon>Trichinellida</taxon>
        <taxon>Trichinellidae</taxon>
        <taxon>Trichinella</taxon>
    </lineage>
</organism>
<dbReference type="AlphaFoldDB" id="A0A0V0RMW8"/>
<dbReference type="Proteomes" id="UP000054630">
    <property type="component" value="Unassembled WGS sequence"/>
</dbReference>